<sequence>MGTYQYGLECYYLTASLLPGCGLAINQADLDLNGMNLARFMCKKCDAGQAFADFSVFAFILSYLVGRLRNKGAGFCAYYKGQYFGQF</sequence>
<dbReference type="RefSeq" id="WP_252471937.1">
    <property type="nucleotide sequence ID" value="NZ_JALBWM010000124.1"/>
</dbReference>
<keyword evidence="2" id="KW-1185">Reference proteome</keyword>
<dbReference type="AlphaFoldDB" id="A0A9X2ER74"/>
<proteinExistence type="predicted"/>
<evidence type="ECO:0000313" key="1">
    <source>
        <dbReference type="EMBL" id="MCO1336339.1"/>
    </source>
</evidence>
<name>A0A9X2ER74_9GAMM</name>
<dbReference type="Proteomes" id="UP001139028">
    <property type="component" value="Unassembled WGS sequence"/>
</dbReference>
<gene>
    <name evidence="1" type="ORF">MO867_18565</name>
</gene>
<comment type="caution">
    <text evidence="1">The sequence shown here is derived from an EMBL/GenBank/DDBJ whole genome shotgun (WGS) entry which is preliminary data.</text>
</comment>
<accession>A0A9X2ER74</accession>
<evidence type="ECO:0000313" key="2">
    <source>
        <dbReference type="Proteomes" id="UP001139028"/>
    </source>
</evidence>
<organism evidence="1 2">
    <name type="scientific">Microbulbifer okhotskensis</name>
    <dbReference type="NCBI Taxonomy" id="2926617"/>
    <lineage>
        <taxon>Bacteria</taxon>
        <taxon>Pseudomonadati</taxon>
        <taxon>Pseudomonadota</taxon>
        <taxon>Gammaproteobacteria</taxon>
        <taxon>Cellvibrionales</taxon>
        <taxon>Microbulbiferaceae</taxon>
        <taxon>Microbulbifer</taxon>
    </lineage>
</organism>
<protein>
    <submittedName>
        <fullName evidence="1">Uncharacterized protein</fullName>
    </submittedName>
</protein>
<dbReference type="EMBL" id="JALBWM010000124">
    <property type="protein sequence ID" value="MCO1336339.1"/>
    <property type="molecule type" value="Genomic_DNA"/>
</dbReference>
<reference evidence="1" key="1">
    <citation type="journal article" date="2022" name="Arch. Microbiol.">
        <title>Microbulbifer okhotskensis sp. nov., isolated from a deep bottom sediment of the Okhotsk Sea.</title>
        <authorList>
            <person name="Romanenko L."/>
            <person name="Kurilenko V."/>
            <person name="Otstavnykh N."/>
            <person name="Velansky P."/>
            <person name="Isaeva M."/>
            <person name="Mikhailov V."/>
        </authorList>
    </citation>
    <scope>NUCLEOTIDE SEQUENCE</scope>
    <source>
        <strain evidence="1">OS29</strain>
    </source>
</reference>